<gene>
    <name evidence="12" type="ORF">RIMI_LOCUS7411454</name>
</gene>
<dbReference type="PANTHER" id="PTHR21301:SF12">
    <property type="match status" value="1"/>
</dbReference>
<reference evidence="12" key="1">
    <citation type="submission" date="2023-07" db="EMBL/GenBank/DDBJ databases">
        <authorList>
            <person name="Stuckert A."/>
        </authorList>
    </citation>
    <scope>NUCLEOTIDE SEQUENCE</scope>
</reference>
<keyword evidence="8" id="KW-0378">Hydrolase</keyword>
<dbReference type="EMBL" id="CAUEEQ010014032">
    <property type="protein sequence ID" value="CAJ0938012.1"/>
    <property type="molecule type" value="Genomic_DNA"/>
</dbReference>
<dbReference type="Gene3D" id="3.30.420.10">
    <property type="entry name" value="Ribonuclease H-like superfamily/Ribonuclease H"/>
    <property type="match status" value="1"/>
</dbReference>
<dbReference type="Proteomes" id="UP001176940">
    <property type="component" value="Unassembled WGS sequence"/>
</dbReference>
<comment type="subcellular location">
    <subcellularLocation>
        <location evidence="1">Nucleus</location>
    </subcellularLocation>
</comment>
<dbReference type="CDD" id="cd01647">
    <property type="entry name" value="RT_LTR"/>
    <property type="match status" value="1"/>
</dbReference>
<dbReference type="SUPFAM" id="SSF54160">
    <property type="entry name" value="Chromo domain-like"/>
    <property type="match status" value="1"/>
</dbReference>
<dbReference type="InterPro" id="IPR000477">
    <property type="entry name" value="RT_dom"/>
</dbReference>
<evidence type="ECO:0000313" key="13">
    <source>
        <dbReference type="Proteomes" id="UP001176940"/>
    </source>
</evidence>
<dbReference type="Gene3D" id="3.10.20.370">
    <property type="match status" value="1"/>
</dbReference>
<evidence type="ECO:0000256" key="4">
    <source>
        <dbReference type="ARBA" id="ARBA00022679"/>
    </source>
</evidence>
<dbReference type="PROSITE" id="PS50878">
    <property type="entry name" value="RT_POL"/>
    <property type="match status" value="2"/>
</dbReference>
<dbReference type="InterPro" id="IPR043128">
    <property type="entry name" value="Rev_trsase/Diguanyl_cyclase"/>
</dbReference>
<dbReference type="Pfam" id="PF00385">
    <property type="entry name" value="Chromo"/>
    <property type="match status" value="1"/>
</dbReference>
<dbReference type="InterPro" id="IPR012337">
    <property type="entry name" value="RNaseH-like_sf"/>
</dbReference>
<evidence type="ECO:0000256" key="5">
    <source>
        <dbReference type="ARBA" id="ARBA00022695"/>
    </source>
</evidence>
<keyword evidence="4" id="KW-0808">Transferase</keyword>
<sequence>MSKPPGRPIVASTDSILSPLSILLEKVLTPLVKDTQAFLLDTGAFLKIMKDIGTLPEGTLLVTLDVNNLYTSIQHVKGIRATERILRDSQKDPNVVSFLLNLLELVLTENFFLFEDTFYVQVQGSAMGSNVAPPYANCYMSIFESDYVYNNELFQTHCLLWRRYIDDVFCLWRGSQDTLFGFLEHINSVWPELSFTLNYSASQINFLDTMVIQQSDGSIMVDLYVKETDRNNLLLYQSCHPIAVKKSIPCSQFERVRRIVSDPIVRSQRLNEMEEKFALRGYPPRMLKQCRNTTSSNKDSGTFPRIPLVHTFHPFLYRFHNKIRKHWHILRDSFPEIPEFQIPFMPCFRRPNNLRNKVVRADVGSRLIMPKQLFLRTQKKGTFPCLQCAQCANVLKGPKISHPQTGADIPIRGFFTCNSKQVIYAIKCPCGKIYVGETMQTIKERISHHKSDIRCGKNHLPIPYHFQEAGHSVTQLRFLVLEQVNLNRRGGSQLIALSFIYICYTSPDLHAPALNNPHCTDSDGRYTSAFHHCVPPSCVLPGVVQNTGVDMDIQGLSSLMDNLAISVQNIQDLVVQNPMLEPKIPIPELFFGDRSKFLNFKNNCKLFLALKPRSSGDPVQQVKIIISLLRGDPQDWAFSLAPGDPALCDIDAFFLALGLLYDEPNSVDQAEKILLALCQGQDEVELYCQKFRKWSVLTQWNECALAAIFRKGLSEALKDVMVGFPMPAGLNESMSLAIQIDRRLRRLFNLSVPEHAAMRSYVKESLEKGHIRPSSSPLGAGFFFVAKKDGSLRPCIDYRLLNKITVKFQYPLPLLSDLFARIKGASWFTKIDLRGAYNLVRIKQGDEWKTAFNTPEGHFEYLVMPFGLSNAPSVFQSFIHDIFREYLDKFLIVYLDDILVFSDDWESHVKQVEVDASEIGAGAVLSQRSSDGSVMKPCAFFSRKFSPAERNYDVGNRELLAMKWAFKEWRHWLEGAKHRVVVLTDHKNLTYLESAKRLNPRQARWSLFFSRFDFVVSYLPGSKNVKADALSRSFVLDSPGLPEPAGILKEGTNGQTERTNQTLETYLRCFVSADQDDWVSFLPLAEFALNNRASSATLVSPFFCNSGFHPRFSSGQVESSDCPGVDTVVDRLQQIWTYVVDNLTLSQEKAQRFANRRRCVGPRLRVGDLVWLSSRYIPMKVSSPKFKPCFIGPYRISEVLNPVSFRLTLPASFSIHNVFHRSLLWRYVAPVVPSVDPPAPVLVEGELEYIVEKILDSRISRRKLQYLVKWKGYGQEDNSWVFASDVHAADLVRAFHLAHPGRPGGSACYIGLSCWLEALGRRGSTSVPLVVRVRVVLGFLGGRL</sequence>
<dbReference type="Gene3D" id="2.40.50.40">
    <property type="match status" value="1"/>
</dbReference>
<feature type="domain" description="Reverse transcriptase" evidence="11">
    <location>
        <begin position="766"/>
        <end position="945"/>
    </location>
</feature>
<evidence type="ECO:0000256" key="9">
    <source>
        <dbReference type="ARBA" id="ARBA00022918"/>
    </source>
</evidence>
<dbReference type="CDD" id="cd00024">
    <property type="entry name" value="CD_CSD"/>
    <property type="match status" value="1"/>
</dbReference>
<dbReference type="Pfam" id="PF26215">
    <property type="entry name" value="HTH_animal"/>
    <property type="match status" value="1"/>
</dbReference>
<dbReference type="InterPro" id="IPR058912">
    <property type="entry name" value="HTH_animal"/>
</dbReference>
<dbReference type="SMART" id="SM00298">
    <property type="entry name" value="CHROMO"/>
    <property type="match status" value="1"/>
</dbReference>
<name>A0ABN9LH40_9NEOB</name>
<dbReference type="PANTHER" id="PTHR21301">
    <property type="entry name" value="REVERSE TRANSCRIPTASE"/>
    <property type="match status" value="1"/>
</dbReference>
<keyword evidence="5" id="KW-0548">Nucleotidyltransferase</keyword>
<accession>A0ABN9LH40</accession>
<dbReference type="InterPro" id="IPR016197">
    <property type="entry name" value="Chromo-like_dom_sf"/>
</dbReference>
<feature type="domain" description="Chromo" evidence="10">
    <location>
        <begin position="1249"/>
        <end position="1296"/>
    </location>
</feature>
<dbReference type="InterPro" id="IPR000953">
    <property type="entry name" value="Chromo/chromo_shadow_dom"/>
</dbReference>
<dbReference type="SUPFAM" id="SSF53098">
    <property type="entry name" value="Ribonuclease H-like"/>
    <property type="match status" value="1"/>
</dbReference>
<keyword evidence="6" id="KW-0540">Nuclease</keyword>
<evidence type="ECO:0000256" key="8">
    <source>
        <dbReference type="ARBA" id="ARBA00022801"/>
    </source>
</evidence>
<dbReference type="InterPro" id="IPR023780">
    <property type="entry name" value="Chromo_domain"/>
</dbReference>
<comment type="similarity">
    <text evidence="2">Belongs to the beta type-B retroviral polymerase family. HERV class-II K(HML-2) pol subfamily.</text>
</comment>
<dbReference type="Gene3D" id="3.10.10.10">
    <property type="entry name" value="HIV Type 1 Reverse Transcriptase, subunit A, domain 1"/>
    <property type="match status" value="1"/>
</dbReference>
<organism evidence="12 13">
    <name type="scientific">Ranitomeya imitator</name>
    <name type="common">mimic poison frog</name>
    <dbReference type="NCBI Taxonomy" id="111125"/>
    <lineage>
        <taxon>Eukaryota</taxon>
        <taxon>Metazoa</taxon>
        <taxon>Chordata</taxon>
        <taxon>Craniata</taxon>
        <taxon>Vertebrata</taxon>
        <taxon>Euteleostomi</taxon>
        <taxon>Amphibia</taxon>
        <taxon>Batrachia</taxon>
        <taxon>Anura</taxon>
        <taxon>Neobatrachia</taxon>
        <taxon>Hyloidea</taxon>
        <taxon>Dendrobatidae</taxon>
        <taxon>Dendrobatinae</taxon>
        <taxon>Ranitomeya</taxon>
    </lineage>
</organism>
<evidence type="ECO:0000256" key="6">
    <source>
        <dbReference type="ARBA" id="ARBA00022722"/>
    </source>
</evidence>
<evidence type="ECO:0000259" key="10">
    <source>
        <dbReference type="PROSITE" id="PS50013"/>
    </source>
</evidence>
<proteinExistence type="inferred from homology"/>
<evidence type="ECO:0000256" key="7">
    <source>
        <dbReference type="ARBA" id="ARBA00022759"/>
    </source>
</evidence>
<comment type="caution">
    <text evidence="12">The sequence shown here is derived from an EMBL/GenBank/DDBJ whole genome shotgun (WGS) entry which is preliminary data.</text>
</comment>
<dbReference type="CDD" id="cd10442">
    <property type="entry name" value="GIY-YIG_PLEs"/>
    <property type="match status" value="1"/>
</dbReference>
<feature type="domain" description="Reverse transcriptase" evidence="11">
    <location>
        <begin position="1"/>
        <end position="225"/>
    </location>
</feature>
<dbReference type="CDD" id="cd09274">
    <property type="entry name" value="RNase_HI_RT_Ty3"/>
    <property type="match status" value="1"/>
</dbReference>
<evidence type="ECO:0000313" key="12">
    <source>
        <dbReference type="EMBL" id="CAJ0938012.1"/>
    </source>
</evidence>
<dbReference type="SUPFAM" id="SSF56672">
    <property type="entry name" value="DNA/RNA polymerases"/>
    <property type="match status" value="1"/>
</dbReference>
<keyword evidence="7" id="KW-0255">Endonuclease</keyword>
<evidence type="ECO:0000256" key="1">
    <source>
        <dbReference type="ARBA" id="ARBA00004123"/>
    </source>
</evidence>
<evidence type="ECO:0000256" key="3">
    <source>
        <dbReference type="ARBA" id="ARBA00012180"/>
    </source>
</evidence>
<dbReference type="InterPro" id="IPR041373">
    <property type="entry name" value="RT_RNaseH"/>
</dbReference>
<dbReference type="InterPro" id="IPR036397">
    <property type="entry name" value="RNaseH_sf"/>
</dbReference>
<dbReference type="Pfam" id="PF17917">
    <property type="entry name" value="RT_RNaseH"/>
    <property type="match status" value="1"/>
</dbReference>
<keyword evidence="13" id="KW-1185">Reference proteome</keyword>
<dbReference type="InterPro" id="IPR056924">
    <property type="entry name" value="SH3_Tf2-1"/>
</dbReference>
<protein>
    <recommendedName>
        <fullName evidence="3">ribonuclease H</fullName>
        <ecNumber evidence="3">3.1.26.4</ecNumber>
    </recommendedName>
</protein>
<keyword evidence="9" id="KW-0695">RNA-directed DNA polymerase</keyword>
<dbReference type="InterPro" id="IPR043502">
    <property type="entry name" value="DNA/RNA_pol_sf"/>
</dbReference>
<evidence type="ECO:0000259" key="11">
    <source>
        <dbReference type="PROSITE" id="PS50878"/>
    </source>
</evidence>
<dbReference type="Gene3D" id="3.30.70.270">
    <property type="match status" value="1"/>
</dbReference>
<dbReference type="EC" id="3.1.26.4" evidence="3"/>
<dbReference type="PROSITE" id="PS50013">
    <property type="entry name" value="CHROMO_2"/>
    <property type="match status" value="1"/>
</dbReference>
<evidence type="ECO:0000256" key="2">
    <source>
        <dbReference type="ARBA" id="ARBA00010879"/>
    </source>
</evidence>
<dbReference type="Pfam" id="PF24626">
    <property type="entry name" value="SH3_Tf2-1"/>
    <property type="match status" value="1"/>
</dbReference>